<evidence type="ECO:0000313" key="1">
    <source>
        <dbReference type="EMBL" id="OUC48157.1"/>
    </source>
</evidence>
<dbReference type="Proteomes" id="UP000243006">
    <property type="component" value="Unassembled WGS sequence"/>
</dbReference>
<dbReference type="AlphaFoldDB" id="A0A1Y3EWI4"/>
<reference evidence="1 2" key="1">
    <citation type="submission" date="2015-04" db="EMBL/GenBank/DDBJ databases">
        <title>Draft genome of the roundworm Trichinella nativa.</title>
        <authorList>
            <person name="Mitreva M."/>
        </authorList>
    </citation>
    <scope>NUCLEOTIDE SEQUENCE [LARGE SCALE GENOMIC DNA]</scope>
    <source>
        <strain evidence="1 2">ISS45</strain>
    </source>
</reference>
<comment type="caution">
    <text evidence="1">The sequence shown here is derived from an EMBL/GenBank/DDBJ whole genome shotgun (WGS) entry which is preliminary data.</text>
</comment>
<accession>A0A1Y3EWI4</accession>
<gene>
    <name evidence="1" type="ORF">D917_06379</name>
</gene>
<evidence type="ECO:0000313" key="2">
    <source>
        <dbReference type="Proteomes" id="UP000243006"/>
    </source>
</evidence>
<protein>
    <submittedName>
        <fullName evidence="1">Uncharacterized protein</fullName>
    </submittedName>
</protein>
<name>A0A1Y3EWI4_9BILA</name>
<proteinExistence type="predicted"/>
<dbReference type="EMBL" id="LVZM01003054">
    <property type="protein sequence ID" value="OUC48157.1"/>
    <property type="molecule type" value="Genomic_DNA"/>
</dbReference>
<organism evidence="1 2">
    <name type="scientific">Trichinella nativa</name>
    <dbReference type="NCBI Taxonomy" id="6335"/>
    <lineage>
        <taxon>Eukaryota</taxon>
        <taxon>Metazoa</taxon>
        <taxon>Ecdysozoa</taxon>
        <taxon>Nematoda</taxon>
        <taxon>Enoplea</taxon>
        <taxon>Dorylaimia</taxon>
        <taxon>Trichinellida</taxon>
        <taxon>Trichinellidae</taxon>
        <taxon>Trichinella</taxon>
    </lineage>
</organism>
<sequence>MLKRETIIDRRPTTTTVIIFKSEQNIVCLKALCECELVPKSTHNCRTTPSGCEENLMETQACMVCLSPWTTTSSLRKTMHNQKHTKTHTGKVQSRDQILEPKVNNAQAEQQLAQILH</sequence>